<comment type="caution">
    <text evidence="1">The sequence shown here is derived from an EMBL/GenBank/DDBJ whole genome shotgun (WGS) entry which is preliminary data.</text>
</comment>
<dbReference type="EMBL" id="JAFCJH010000004">
    <property type="protein sequence ID" value="MBR0794853.1"/>
    <property type="molecule type" value="Genomic_DNA"/>
</dbReference>
<dbReference type="Proteomes" id="UP001315278">
    <property type="component" value="Unassembled WGS sequence"/>
</dbReference>
<dbReference type="RefSeq" id="WP_212491923.1">
    <property type="nucleotide sequence ID" value="NZ_JAFCJH010000004.1"/>
</dbReference>
<evidence type="ECO:0000313" key="1">
    <source>
        <dbReference type="EMBL" id="MBR0794853.1"/>
    </source>
</evidence>
<sequence>MPSRLERLRAPEPTAGCPVNPFAKIGLRSSDRETPTATFEELIAFRRKAAEMDLRSPATASLIAWERLRRETDMTAKFARQTERLAGSGEDALTGPLFPFFRLQPPREIHWKKLACGPYVGLSTTLH</sequence>
<name>A0ABS5FDI5_9BRAD</name>
<proteinExistence type="predicted"/>
<reference evidence="2" key="1">
    <citation type="journal article" date="2021" name="ISME J.">
        <title>Evolutionary origin and ecological implication of a unique nif island in free-living Bradyrhizobium lineages.</title>
        <authorList>
            <person name="Tao J."/>
        </authorList>
    </citation>
    <scope>NUCLEOTIDE SEQUENCE [LARGE SCALE GENOMIC DNA]</scope>
    <source>
        <strain evidence="2">SZCCT0434</strain>
    </source>
</reference>
<protein>
    <submittedName>
        <fullName evidence="1">Uncharacterized protein</fullName>
    </submittedName>
</protein>
<evidence type="ECO:0000313" key="2">
    <source>
        <dbReference type="Proteomes" id="UP001315278"/>
    </source>
</evidence>
<gene>
    <name evidence="1" type="ORF">JQ615_05540</name>
</gene>
<accession>A0ABS5FDI5</accession>
<keyword evidence="2" id="KW-1185">Reference proteome</keyword>
<organism evidence="1 2">
    <name type="scientific">Bradyrhizobium jicamae</name>
    <dbReference type="NCBI Taxonomy" id="280332"/>
    <lineage>
        <taxon>Bacteria</taxon>
        <taxon>Pseudomonadati</taxon>
        <taxon>Pseudomonadota</taxon>
        <taxon>Alphaproteobacteria</taxon>
        <taxon>Hyphomicrobiales</taxon>
        <taxon>Nitrobacteraceae</taxon>
        <taxon>Bradyrhizobium</taxon>
    </lineage>
</organism>